<sequence length="360" mass="40012">MPGPLLFPDFVIPDDEEARKAAMVRLVADSVPEFKGCTVDDCVVSVLSGGITNQLCRVKHAETKFSVVARVFGKETERLISRAAEQFWQEAFLRTYARCANGLVYEFLEGYVALEPSDCEAHRDQIASELARLHTSAAARALFHVPFGTQADFAQVALTDWVASGTSEEALKRVLERGHSVTAHYGDLDAFQGHAAELLRRIRAVAGVVPVVPCHNDLLSLNIMLSRETGAVRFIDFEYMRRNFYLADLANHFCEYAGFECEWEKLPSVEYQRAFLAKYLETAMADAPADEVAAALERGMQLLPLFALLAHYVWAAWALVQGAFSVIDFDYVSFGGKRYQRFLETYPAAYAAAEAVAAPK</sequence>
<dbReference type="GO" id="GO:0005737">
    <property type="term" value="C:cytoplasm"/>
    <property type="evidence" value="ECO:0007669"/>
    <property type="project" value="TreeGrafter"/>
</dbReference>
<dbReference type="PANTHER" id="PTHR22603:SF66">
    <property type="entry name" value="ETHANOLAMINE KINASE"/>
    <property type="match status" value="1"/>
</dbReference>
<gene>
    <name evidence="4" type="ORF">NDES1114_LOCUS14481</name>
</gene>
<dbReference type="GO" id="GO:0006646">
    <property type="term" value="P:phosphatidylethanolamine biosynthetic process"/>
    <property type="evidence" value="ECO:0007669"/>
    <property type="project" value="TreeGrafter"/>
</dbReference>
<dbReference type="GO" id="GO:0004305">
    <property type="term" value="F:ethanolamine kinase activity"/>
    <property type="evidence" value="ECO:0007669"/>
    <property type="project" value="UniProtKB-EC"/>
</dbReference>
<protein>
    <recommendedName>
        <fullName evidence="3">ethanolamine kinase</fullName>
        <ecNumber evidence="3">2.7.1.82</ecNumber>
    </recommendedName>
</protein>
<dbReference type="InterPro" id="IPR011009">
    <property type="entry name" value="Kinase-like_dom_sf"/>
</dbReference>
<evidence type="ECO:0000256" key="2">
    <source>
        <dbReference type="ARBA" id="ARBA00038211"/>
    </source>
</evidence>
<evidence type="ECO:0000256" key="3">
    <source>
        <dbReference type="ARBA" id="ARBA00038874"/>
    </source>
</evidence>
<organism evidence="4">
    <name type="scientific">Neobodo designis</name>
    <name type="common">Flagellated protozoan</name>
    <name type="synonym">Bodo designis</name>
    <dbReference type="NCBI Taxonomy" id="312471"/>
    <lineage>
        <taxon>Eukaryota</taxon>
        <taxon>Discoba</taxon>
        <taxon>Euglenozoa</taxon>
        <taxon>Kinetoplastea</taxon>
        <taxon>Metakinetoplastina</taxon>
        <taxon>Neobodonida</taxon>
        <taxon>Neobodo</taxon>
    </lineage>
</organism>
<evidence type="ECO:0000256" key="1">
    <source>
        <dbReference type="ARBA" id="ARBA00037883"/>
    </source>
</evidence>
<dbReference type="EMBL" id="HBGF01021955">
    <property type="protein sequence ID" value="CAD9115547.1"/>
    <property type="molecule type" value="Transcribed_RNA"/>
</dbReference>
<dbReference type="AlphaFoldDB" id="A0A7S1LWK2"/>
<comment type="pathway">
    <text evidence="1">Phospholipid metabolism; phosphatidylethanolamine biosynthesis; phosphatidylethanolamine from ethanolamine: step 1/3.</text>
</comment>
<proteinExistence type="inferred from homology"/>
<evidence type="ECO:0000313" key="4">
    <source>
        <dbReference type="EMBL" id="CAD9115547.1"/>
    </source>
</evidence>
<dbReference type="EC" id="2.7.1.82" evidence="3"/>
<dbReference type="Pfam" id="PF01633">
    <property type="entry name" value="Choline_kinase"/>
    <property type="match status" value="1"/>
</dbReference>
<comment type="similarity">
    <text evidence="2">Belongs to the choline/ethanolamine kinase family.</text>
</comment>
<dbReference type="PANTHER" id="PTHR22603">
    <property type="entry name" value="CHOLINE/ETHANOALAMINE KINASE"/>
    <property type="match status" value="1"/>
</dbReference>
<dbReference type="Gene3D" id="3.30.200.20">
    <property type="entry name" value="Phosphorylase Kinase, domain 1"/>
    <property type="match status" value="1"/>
</dbReference>
<reference evidence="4" key="1">
    <citation type="submission" date="2021-01" db="EMBL/GenBank/DDBJ databases">
        <authorList>
            <person name="Corre E."/>
            <person name="Pelletier E."/>
            <person name="Niang G."/>
            <person name="Scheremetjew M."/>
            <person name="Finn R."/>
            <person name="Kale V."/>
            <person name="Holt S."/>
            <person name="Cochrane G."/>
            <person name="Meng A."/>
            <person name="Brown T."/>
            <person name="Cohen L."/>
        </authorList>
    </citation>
    <scope>NUCLEOTIDE SEQUENCE</scope>
    <source>
        <strain evidence="4">CCAP 1951/1</strain>
    </source>
</reference>
<dbReference type="SUPFAM" id="SSF56112">
    <property type="entry name" value="Protein kinase-like (PK-like)"/>
    <property type="match status" value="1"/>
</dbReference>
<dbReference type="Gene3D" id="3.90.1200.10">
    <property type="match status" value="1"/>
</dbReference>
<accession>A0A7S1LWK2</accession>
<name>A0A7S1LWK2_NEODS</name>